<gene>
    <name evidence="1" type="ORF">BIY37_07180</name>
</gene>
<reference evidence="1 2" key="1">
    <citation type="journal article" date="2016" name="Genome Announc.">
        <title>Draft Genome Sequence of the Anaerobic Ammonium-Oxidizing Bacterium 'Candidatus Brocadia sp. 40'.</title>
        <authorList>
            <person name="Ali M."/>
            <person name="Haroon M.F."/>
            <person name="Narita Y."/>
            <person name="Zhang L."/>
            <person name="Rangel Shaw D."/>
            <person name="Okabe S."/>
            <person name="Saikaly P.E."/>
        </authorList>
    </citation>
    <scope>NUCLEOTIDE SEQUENCE [LARGE SCALE GENOMIC DNA]</scope>
    <source>
        <strain evidence="1 2">40</strain>
    </source>
</reference>
<dbReference type="Gene3D" id="3.40.50.720">
    <property type="entry name" value="NAD(P)-binding Rossmann-like Domain"/>
    <property type="match status" value="1"/>
</dbReference>
<dbReference type="EMBL" id="MJUW02000079">
    <property type="protein sequence ID" value="OQD45682.1"/>
    <property type="molecule type" value="Genomic_DNA"/>
</dbReference>
<name>A0A1V6LZU0_9BACT</name>
<comment type="caution">
    <text evidence="1">The sequence shown here is derived from an EMBL/GenBank/DDBJ whole genome shotgun (WGS) entry which is preliminary data.</text>
</comment>
<keyword evidence="2" id="KW-1185">Reference proteome</keyword>
<evidence type="ECO:0000313" key="1">
    <source>
        <dbReference type="EMBL" id="OQD45682.1"/>
    </source>
</evidence>
<evidence type="ECO:0000313" key="2">
    <source>
        <dbReference type="Proteomes" id="UP000242219"/>
    </source>
</evidence>
<organism evidence="1 2">
    <name type="scientific">Candidatus Brocadia sapporoensis</name>
    <dbReference type="NCBI Taxonomy" id="392547"/>
    <lineage>
        <taxon>Bacteria</taxon>
        <taxon>Pseudomonadati</taxon>
        <taxon>Planctomycetota</taxon>
        <taxon>Candidatus Brocadiia</taxon>
        <taxon>Candidatus Brocadiales</taxon>
        <taxon>Candidatus Brocadiaceae</taxon>
        <taxon>Candidatus Brocadia</taxon>
    </lineage>
</organism>
<protein>
    <submittedName>
        <fullName evidence="1">Uncharacterized protein</fullName>
    </submittedName>
</protein>
<sequence length="191" mass="21867">MSNQGTQRKWSFIGREVKAHENASLLLLKKISIKEGEDIMIDKKVKPILIADATDNHEGKVMQNLLRNIRTMQIFNRNSSKPMAQTVVKKIGQIAKPDTNDRAYENKALQEILRTVHVGTFKKHSPVRETRHGKILANAAKAARIKYFIRRSFGDAERSAVIPHTKNTWNIGQYMRFWLACNHFPSGSFRA</sequence>
<accession>A0A1V6LZU0</accession>
<dbReference type="AlphaFoldDB" id="A0A1V6LZU0"/>
<dbReference type="Proteomes" id="UP000242219">
    <property type="component" value="Unassembled WGS sequence"/>
</dbReference>
<proteinExistence type="predicted"/>